<dbReference type="InterPro" id="IPR003598">
    <property type="entry name" value="Ig_sub2"/>
</dbReference>
<dbReference type="InterPro" id="IPR003599">
    <property type="entry name" value="Ig_sub"/>
</dbReference>
<proteinExistence type="predicted"/>
<dbReference type="InterPro" id="IPR013783">
    <property type="entry name" value="Ig-like_fold"/>
</dbReference>
<dbReference type="SMART" id="SM00409">
    <property type="entry name" value="IG"/>
    <property type="match status" value="2"/>
</dbReference>
<sequence length="299" mass="32908">MADSGSSLKPADGSALLPSGVWSGVAAMDVNIPQKVYEFARYDNIMLPCTFTSSVTNPPLVIITWTALAQAGSDALDTIILSHYHPAGKTDVDPDYKGRASLNLDMKTGRADLKLNSITLKDNREFECAVQIPGDATGQTADKTRLVVQVGPSPPICQLQGLPEYGRNIRLTCESEEGSPPPTYRWESRDVRNLPQVPDPRTTDMGGVLSLYNVGMHTSGNYICTSRNKISSASCNLTLKVMPRKTDRRHRSSILTCLLVSKHLTCCGCMKKQIKEKRSHDVVKRNRQSLLKPLQEKHL</sequence>
<protein>
    <recommendedName>
        <fullName evidence="1">Ig-like domain-containing protein</fullName>
    </recommendedName>
</protein>
<reference evidence="2" key="1">
    <citation type="submission" date="2025-08" db="UniProtKB">
        <authorList>
            <consortium name="Ensembl"/>
        </authorList>
    </citation>
    <scope>IDENTIFICATION</scope>
</reference>
<evidence type="ECO:0000313" key="2">
    <source>
        <dbReference type="Ensembl" id="ENSKMAP00000015122.1"/>
    </source>
</evidence>
<dbReference type="GO" id="GO:0005886">
    <property type="term" value="C:plasma membrane"/>
    <property type="evidence" value="ECO:0007669"/>
    <property type="project" value="InterPro"/>
</dbReference>
<dbReference type="Gene3D" id="2.60.40.10">
    <property type="entry name" value="Immunoglobulins"/>
    <property type="match status" value="2"/>
</dbReference>
<dbReference type="Pfam" id="PF07686">
    <property type="entry name" value="V-set"/>
    <property type="match status" value="1"/>
</dbReference>
<name>A0A3Q3FR76_KRYMA</name>
<dbReference type="Pfam" id="PF13927">
    <property type="entry name" value="Ig_3"/>
    <property type="match status" value="1"/>
</dbReference>
<dbReference type="InterPro" id="IPR042474">
    <property type="entry name" value="A33"/>
</dbReference>
<dbReference type="Proteomes" id="UP000264800">
    <property type="component" value="Unplaced"/>
</dbReference>
<dbReference type="OMA" id="YCEHNQP"/>
<dbReference type="STRING" id="37003.ENSKMAP00000015122"/>
<evidence type="ECO:0000259" key="1">
    <source>
        <dbReference type="PROSITE" id="PS50835"/>
    </source>
</evidence>
<dbReference type="InterPro" id="IPR007110">
    <property type="entry name" value="Ig-like_dom"/>
</dbReference>
<dbReference type="PANTHER" id="PTHR44969">
    <property type="entry name" value="CELL SURFACE A33 ANTIGEN"/>
    <property type="match status" value="1"/>
</dbReference>
<organism evidence="2 3">
    <name type="scientific">Kryptolebias marmoratus</name>
    <name type="common">Mangrove killifish</name>
    <name type="synonym">Rivulus marmoratus</name>
    <dbReference type="NCBI Taxonomy" id="37003"/>
    <lineage>
        <taxon>Eukaryota</taxon>
        <taxon>Metazoa</taxon>
        <taxon>Chordata</taxon>
        <taxon>Craniata</taxon>
        <taxon>Vertebrata</taxon>
        <taxon>Euteleostomi</taxon>
        <taxon>Actinopterygii</taxon>
        <taxon>Neopterygii</taxon>
        <taxon>Teleostei</taxon>
        <taxon>Neoteleostei</taxon>
        <taxon>Acanthomorphata</taxon>
        <taxon>Ovalentaria</taxon>
        <taxon>Atherinomorphae</taxon>
        <taxon>Cyprinodontiformes</taxon>
        <taxon>Rivulidae</taxon>
        <taxon>Kryptolebias</taxon>
    </lineage>
</organism>
<dbReference type="GeneTree" id="ENSGT00940000160248"/>
<feature type="domain" description="Ig-like" evidence="1">
    <location>
        <begin position="43"/>
        <end position="147"/>
    </location>
</feature>
<dbReference type="SUPFAM" id="SSF48726">
    <property type="entry name" value="Immunoglobulin"/>
    <property type="match status" value="2"/>
</dbReference>
<evidence type="ECO:0000313" key="3">
    <source>
        <dbReference type="Proteomes" id="UP000264800"/>
    </source>
</evidence>
<keyword evidence="3" id="KW-1185">Reference proteome</keyword>
<dbReference type="Ensembl" id="ENSKMAT00000015341.1">
    <property type="protein sequence ID" value="ENSKMAP00000015122.1"/>
    <property type="gene ID" value="ENSKMAG00000011310.1"/>
</dbReference>
<accession>A0A3Q3FR76</accession>
<dbReference type="PANTHER" id="PTHR44969:SF1">
    <property type="entry name" value="CELL SURFACE A33 ANTIGEN"/>
    <property type="match status" value="1"/>
</dbReference>
<dbReference type="AlphaFoldDB" id="A0A3Q3FR76"/>
<dbReference type="InterPro" id="IPR036179">
    <property type="entry name" value="Ig-like_dom_sf"/>
</dbReference>
<dbReference type="InterPro" id="IPR013106">
    <property type="entry name" value="Ig_V-set"/>
</dbReference>
<dbReference type="PROSITE" id="PS50835">
    <property type="entry name" value="IG_LIKE"/>
    <property type="match status" value="2"/>
</dbReference>
<feature type="domain" description="Ig-like" evidence="1">
    <location>
        <begin position="154"/>
        <end position="238"/>
    </location>
</feature>
<dbReference type="SMART" id="SM00408">
    <property type="entry name" value="IGc2"/>
    <property type="match status" value="1"/>
</dbReference>
<reference evidence="2" key="2">
    <citation type="submission" date="2025-09" db="UniProtKB">
        <authorList>
            <consortium name="Ensembl"/>
        </authorList>
    </citation>
    <scope>IDENTIFICATION</scope>
</reference>